<organism evidence="1">
    <name type="scientific">Siphoviridae sp. ctmIh35</name>
    <dbReference type="NCBI Taxonomy" id="2827932"/>
    <lineage>
        <taxon>Viruses</taxon>
        <taxon>Duplodnaviria</taxon>
        <taxon>Heunggongvirae</taxon>
        <taxon>Uroviricota</taxon>
        <taxon>Caudoviricetes</taxon>
    </lineage>
</organism>
<name>A0A8S5T9C4_9CAUD</name>
<sequence>MAGWILLRIQLQFSMPDSGGRHRVLGRAIIQRHWKGSAMKNVSNEFISTSSERTDYYVLASVEFADGTKKELSRSDFYLSGNSYTDAAGSSSFPLGVALEKQMGIAIVNDVDQWSTYDFYGAEFTMYCCLDLDSGKTEKILLGTFTVIEPESYGSIIEVTAADAMYLGDTAYTTSLSFPMTAAAALRDSCSTCGVTLQTTTFTNGDYVISSFPDGITHRTLWGLCAMLAGGNARMDEHNRLNIISYDFSFFDKKGLDGGIFDSATPYASGDTADGGFFNPWDTGYVYDAGSFAATRDYHVLFCAKNLTVATDDVVITGIQTTVDDMTYLYGEEGYVLTLTNQLIEGNPQDALNRIGPMIVGVRFRPFEMDHIAYPMAEFGDVCYVIDRKQNTYQSVITDVNFTFFGYTTLKCSADSPMRNSSKYYSKTTEAVVKARLNTKKQLTEYDKAVQMLTSLITQSFGVFKTEEVLEDGSTVFYLHNKPTLAESQTIWKMTSDAFAVSTDGGQTWNAGMDSSGNAVVNVLSAIGINFGWARGGTLTLGGSDNGNGELQLLDSSGNEIGRMSSEGLQMLKGIIKLGTLFSVDASGNVISNSFKSSNAEITGGHINITSDSSSDNTIALSIPVAKAYFYGMGMEVEGKGDLSGDYCGLTLGMLITKDSSGRFEVSGGDMYASGSKSRVVDTDNFGEVLQYCYETPTPMFGDVGTGQTDKSGKCYIYFDPVFQETVSADYTYCVFLQKEGKGDIWISEKTADYFLVEGTPNLEFSWEAKVKQRDYEYRRLDPIDRSKDEQDTDYEVLAAVYLANYEKEILDYEETD</sequence>
<protein>
    <recommendedName>
        <fullName evidence="2">Tail protein</fullName>
    </recommendedName>
</protein>
<reference evidence="1" key="1">
    <citation type="journal article" date="2021" name="Proc. Natl. Acad. Sci. U.S.A.">
        <title>A Catalog of Tens of Thousands of Viruses from Human Metagenomes Reveals Hidden Associations with Chronic Diseases.</title>
        <authorList>
            <person name="Tisza M.J."/>
            <person name="Buck C.B."/>
        </authorList>
    </citation>
    <scope>NUCLEOTIDE SEQUENCE</scope>
    <source>
        <strain evidence="1">CtmIh35</strain>
    </source>
</reference>
<evidence type="ECO:0000313" key="1">
    <source>
        <dbReference type="EMBL" id="DAF59619.1"/>
    </source>
</evidence>
<dbReference type="EMBL" id="BK032772">
    <property type="protein sequence ID" value="DAF59619.1"/>
    <property type="molecule type" value="Genomic_DNA"/>
</dbReference>
<proteinExistence type="predicted"/>
<accession>A0A8S5T9C4</accession>
<evidence type="ECO:0008006" key="2">
    <source>
        <dbReference type="Google" id="ProtNLM"/>
    </source>
</evidence>